<proteinExistence type="predicted"/>
<organism evidence="4 5">
    <name type="scientific">Limihaloglobus sulfuriphilus</name>
    <dbReference type="NCBI Taxonomy" id="1851148"/>
    <lineage>
        <taxon>Bacteria</taxon>
        <taxon>Pseudomonadati</taxon>
        <taxon>Planctomycetota</taxon>
        <taxon>Phycisphaerae</taxon>
        <taxon>Sedimentisphaerales</taxon>
        <taxon>Sedimentisphaeraceae</taxon>
        <taxon>Limihaloglobus</taxon>
    </lineage>
</organism>
<dbReference type="Gene3D" id="3.40.50.360">
    <property type="match status" value="1"/>
</dbReference>
<dbReference type="Pfam" id="PF03358">
    <property type="entry name" value="FMN_red"/>
    <property type="match status" value="1"/>
</dbReference>
<dbReference type="PANTHER" id="PTHR43278:SF1">
    <property type="entry name" value="IRON-SULFUR FLAVOPROTEIN MJ1083"/>
    <property type="match status" value="1"/>
</dbReference>
<accession>A0A1Q2MCN7</accession>
<name>A0A1Q2MCN7_9BACT</name>
<dbReference type="SUPFAM" id="SSF52218">
    <property type="entry name" value="Flavoproteins"/>
    <property type="match status" value="1"/>
</dbReference>
<dbReference type="GO" id="GO:0016491">
    <property type="term" value="F:oxidoreductase activity"/>
    <property type="evidence" value="ECO:0007669"/>
    <property type="project" value="InterPro"/>
</dbReference>
<dbReference type="EMBL" id="CP019646">
    <property type="protein sequence ID" value="AQQ70012.1"/>
    <property type="molecule type" value="Genomic_DNA"/>
</dbReference>
<dbReference type="OrthoDB" id="9790975at2"/>
<dbReference type="InterPro" id="IPR029039">
    <property type="entry name" value="Flavoprotein-like_sf"/>
</dbReference>
<protein>
    <submittedName>
        <fullName evidence="4">Putative flavoprotein</fullName>
    </submittedName>
</protein>
<dbReference type="PANTHER" id="PTHR43278">
    <property type="entry name" value="NAD(P)H-DEPENDENT FMN-CONTAINING OXIDOREDUCTASE YWQN-RELATED"/>
    <property type="match status" value="1"/>
</dbReference>
<gene>
    <name evidence="4" type="ORF">SMSP2_00349</name>
</gene>
<dbReference type="STRING" id="1851148.SMSP2_00349"/>
<evidence type="ECO:0000256" key="2">
    <source>
        <dbReference type="ARBA" id="ARBA00022643"/>
    </source>
</evidence>
<evidence type="ECO:0000259" key="3">
    <source>
        <dbReference type="Pfam" id="PF03358"/>
    </source>
</evidence>
<keyword evidence="5" id="KW-1185">Reference proteome</keyword>
<evidence type="ECO:0000256" key="1">
    <source>
        <dbReference type="ARBA" id="ARBA00022630"/>
    </source>
</evidence>
<dbReference type="AlphaFoldDB" id="A0A1Q2MCN7"/>
<dbReference type="KEGG" id="pbas:SMSP2_00349"/>
<evidence type="ECO:0000313" key="5">
    <source>
        <dbReference type="Proteomes" id="UP000188181"/>
    </source>
</evidence>
<evidence type="ECO:0000313" key="4">
    <source>
        <dbReference type="EMBL" id="AQQ70012.1"/>
    </source>
</evidence>
<feature type="domain" description="NADPH-dependent FMN reductase-like" evidence="3">
    <location>
        <begin position="33"/>
        <end position="174"/>
    </location>
</feature>
<reference evidence="5" key="1">
    <citation type="submission" date="2017-02" db="EMBL/GenBank/DDBJ databases">
        <title>Comparative genomics and description of representatives of a novel lineage of planctomycetes thriving in anoxic sediments.</title>
        <authorList>
            <person name="Spring S."/>
            <person name="Bunk B."/>
            <person name="Sproer C."/>
        </authorList>
    </citation>
    <scope>NUCLEOTIDE SEQUENCE [LARGE SCALE GENOMIC DNA]</scope>
    <source>
        <strain evidence="5">SM-Chi-D1</strain>
    </source>
</reference>
<keyword evidence="1" id="KW-0285">Flavoprotein</keyword>
<dbReference type="InterPro" id="IPR051796">
    <property type="entry name" value="ISF_SsuE-like"/>
</dbReference>
<keyword evidence="2" id="KW-0288">FMN</keyword>
<dbReference type="RefSeq" id="WP_146682307.1">
    <property type="nucleotide sequence ID" value="NZ_CP019646.1"/>
</dbReference>
<dbReference type="Proteomes" id="UP000188181">
    <property type="component" value="Chromosome"/>
</dbReference>
<sequence>MDRRNFLTQTIVAGSAAAFGSAVPAETGSFEKTRIIGISCSPRRGKTTAAAVQTALDAAKEVDSRIEVQLIDLGGFNISGWVGGAKPDSPQIVGDDFEVEVEPYLMAPNLGGLIIGSPVYFRSMSALCKSFLERLYVMRTPTMRLADKPVGALAVGSFRNGGQELVIEQITTAMCCYEPFIVGGKPSAHQGATLWNNYNDDITKDEFGLNTAKLLGVRVAEAALRTQKIN</sequence>
<dbReference type="InterPro" id="IPR005025">
    <property type="entry name" value="FMN_Rdtase-like_dom"/>
</dbReference>